<name>A0A5J9WRB1_9POAL</name>
<gene>
    <name evidence="2" type="ORF">EJB05_01858</name>
</gene>
<feature type="signal peptide" evidence="1">
    <location>
        <begin position="1"/>
        <end position="21"/>
    </location>
</feature>
<keyword evidence="3" id="KW-1185">Reference proteome</keyword>
<evidence type="ECO:0000313" key="3">
    <source>
        <dbReference type="Proteomes" id="UP000324897"/>
    </source>
</evidence>
<organism evidence="2 3">
    <name type="scientific">Eragrostis curvula</name>
    <name type="common">weeping love grass</name>
    <dbReference type="NCBI Taxonomy" id="38414"/>
    <lineage>
        <taxon>Eukaryota</taxon>
        <taxon>Viridiplantae</taxon>
        <taxon>Streptophyta</taxon>
        <taxon>Embryophyta</taxon>
        <taxon>Tracheophyta</taxon>
        <taxon>Spermatophyta</taxon>
        <taxon>Magnoliopsida</taxon>
        <taxon>Liliopsida</taxon>
        <taxon>Poales</taxon>
        <taxon>Poaceae</taxon>
        <taxon>PACMAD clade</taxon>
        <taxon>Chloridoideae</taxon>
        <taxon>Eragrostideae</taxon>
        <taxon>Eragrostidinae</taxon>
        <taxon>Eragrostis</taxon>
    </lineage>
</organism>
<dbReference type="Gramene" id="TVU50486">
    <property type="protein sequence ID" value="TVU50486"/>
    <property type="gene ID" value="EJB05_01858"/>
</dbReference>
<accession>A0A5J9WRB1</accession>
<evidence type="ECO:0000313" key="2">
    <source>
        <dbReference type="EMBL" id="TVU50486.1"/>
    </source>
</evidence>
<keyword evidence="1" id="KW-0732">Signal</keyword>
<comment type="caution">
    <text evidence="2">The sequence shown here is derived from an EMBL/GenBank/DDBJ whole genome shotgun (WGS) entry which is preliminary data.</text>
</comment>
<protein>
    <submittedName>
        <fullName evidence="2">Uncharacterized protein</fullName>
    </submittedName>
</protein>
<evidence type="ECO:0000256" key="1">
    <source>
        <dbReference type="SAM" id="SignalP"/>
    </source>
</evidence>
<dbReference type="AlphaFoldDB" id="A0A5J9WRB1"/>
<dbReference type="EMBL" id="RWGY01000002">
    <property type="protein sequence ID" value="TVU50486.1"/>
    <property type="molecule type" value="Genomic_DNA"/>
</dbReference>
<proteinExistence type="predicted"/>
<sequence length="122" mass="13886">MSSVWFFVHLFLDSGFPGCAAMGASDEGDVQRRRWVMVILRAGDIVVSAIFKLLDFGGAEVVHYIIQLPSALKVIFILFEREQMKIIRARGSASFKLEKHMLNYPKYNHNRILVSPEVPYAL</sequence>
<reference evidence="2 3" key="1">
    <citation type="journal article" date="2019" name="Sci. Rep.">
        <title>A high-quality genome of Eragrostis curvula grass provides insights into Poaceae evolution and supports new strategies to enhance forage quality.</title>
        <authorList>
            <person name="Carballo J."/>
            <person name="Santos B.A.C.M."/>
            <person name="Zappacosta D."/>
            <person name="Garbus I."/>
            <person name="Selva J.P."/>
            <person name="Gallo C.A."/>
            <person name="Diaz A."/>
            <person name="Albertini E."/>
            <person name="Caccamo M."/>
            <person name="Echenique V."/>
        </authorList>
    </citation>
    <scope>NUCLEOTIDE SEQUENCE [LARGE SCALE GENOMIC DNA]</scope>
    <source>
        <strain evidence="3">cv. Victoria</strain>
        <tissue evidence="2">Leaf</tissue>
    </source>
</reference>
<feature type="chain" id="PRO_5023904660" evidence="1">
    <location>
        <begin position="22"/>
        <end position="122"/>
    </location>
</feature>
<dbReference type="Proteomes" id="UP000324897">
    <property type="component" value="Chromosome 6"/>
</dbReference>